<organism evidence="1 2">
    <name type="scientific">Pseudomonas mosselii</name>
    <dbReference type="NCBI Taxonomy" id="78327"/>
    <lineage>
        <taxon>Bacteria</taxon>
        <taxon>Pseudomonadati</taxon>
        <taxon>Pseudomonadota</taxon>
        <taxon>Gammaproteobacteria</taxon>
        <taxon>Pseudomonadales</taxon>
        <taxon>Pseudomonadaceae</taxon>
        <taxon>Pseudomonas</taxon>
    </lineage>
</organism>
<accession>A0AA42S1W5</accession>
<protein>
    <submittedName>
        <fullName evidence="1">Uncharacterized protein</fullName>
    </submittedName>
</protein>
<dbReference type="Proteomes" id="UP001160882">
    <property type="component" value="Unassembled WGS sequence"/>
</dbReference>
<comment type="caution">
    <text evidence="1">The sequence shown here is derived from an EMBL/GenBank/DDBJ whole genome shotgun (WGS) entry which is preliminary data.</text>
</comment>
<reference evidence="1" key="1">
    <citation type="submission" date="2022-09" db="EMBL/GenBank/DDBJ databases">
        <title>Intensive care unit water sources are persistently colonized with multi-drug resistant bacteria and are the site of extensive horizontal gene transfer of antibiotic resistance genes.</title>
        <authorList>
            <person name="Diorio-Toth L."/>
        </authorList>
    </citation>
    <scope>NUCLEOTIDE SEQUENCE</scope>
    <source>
        <strain evidence="1">GD03782</strain>
    </source>
</reference>
<evidence type="ECO:0000313" key="2">
    <source>
        <dbReference type="Proteomes" id="UP001160882"/>
    </source>
</evidence>
<proteinExistence type="predicted"/>
<evidence type="ECO:0000313" key="1">
    <source>
        <dbReference type="EMBL" id="MDH1632420.1"/>
    </source>
</evidence>
<gene>
    <name evidence="1" type="ORF">N5I14_19465</name>
</gene>
<name>A0AA42S1W5_9PSED</name>
<sequence>MTILTRRLFEYQQMLSAQQASAIVLDFLKDVIRDGRPERFVIQSCELTAKGDYWVVRCNSEDCVVHGKTEYCYVGVNAHLVDVKSGALETVANCFTIEEYLQDKDDLHAAAGKIYVLAPSFTRESRTAVINLRQKLAYSYPDTLFLLKGAGRLWFKGIRRQLEGARQLLATEGITTQIELHADPLDAILIGPQIWYTEAVFNALRRKPLHHGEAAE</sequence>
<dbReference type="EMBL" id="JAOCGG010000048">
    <property type="protein sequence ID" value="MDH1632420.1"/>
    <property type="molecule type" value="Genomic_DNA"/>
</dbReference>
<dbReference type="RefSeq" id="WP_280083056.1">
    <property type="nucleotide sequence ID" value="NZ_JAOCGG010000048.1"/>
</dbReference>
<dbReference type="AlphaFoldDB" id="A0AA42S1W5"/>